<dbReference type="KEGG" id="fsy:FsymDg_1663"/>
<dbReference type="HOGENOM" id="CLU_027402_33_6_11"/>
<evidence type="ECO:0000313" key="2">
    <source>
        <dbReference type="Proteomes" id="UP000001549"/>
    </source>
</evidence>
<evidence type="ECO:0000313" key="1">
    <source>
        <dbReference type="EMBL" id="AEH09116.1"/>
    </source>
</evidence>
<dbReference type="Pfam" id="PF01527">
    <property type="entry name" value="HTH_Tnp_1"/>
    <property type="match status" value="1"/>
</dbReference>
<name>F8B3F7_9ACTN</name>
<sequence>MPAPRKYPDELRERSVRLVLQMRREQPAEASRAISTVAKPLDVHPATLRLWVNQAEVDQGTRPGTTTPDAARIAELEREVRELKRANEILKAASAFFARELCATRRRDNRGGVRDLSRWAVAAAR</sequence>
<accession>F8B3F7</accession>
<keyword evidence="2" id="KW-1185">Reference proteome</keyword>
<dbReference type="GO" id="GO:0006313">
    <property type="term" value="P:DNA transposition"/>
    <property type="evidence" value="ECO:0007669"/>
    <property type="project" value="InterPro"/>
</dbReference>
<dbReference type="Gene3D" id="1.10.10.10">
    <property type="entry name" value="Winged helix-like DNA-binding domain superfamily/Winged helix DNA-binding domain"/>
    <property type="match status" value="1"/>
</dbReference>
<gene>
    <name evidence="1" type="ordered locus">FsymDg_1663</name>
</gene>
<protein>
    <submittedName>
        <fullName evidence="1">Transposase IS3/IS911 family protein</fullName>
    </submittedName>
</protein>
<dbReference type="InterPro" id="IPR002514">
    <property type="entry name" value="Transposase_8"/>
</dbReference>
<dbReference type="InterPro" id="IPR009057">
    <property type="entry name" value="Homeodomain-like_sf"/>
</dbReference>
<dbReference type="GO" id="GO:0004803">
    <property type="term" value="F:transposase activity"/>
    <property type="evidence" value="ECO:0007669"/>
    <property type="project" value="InterPro"/>
</dbReference>
<dbReference type="GO" id="GO:0003677">
    <property type="term" value="F:DNA binding"/>
    <property type="evidence" value="ECO:0007669"/>
    <property type="project" value="InterPro"/>
</dbReference>
<dbReference type="SUPFAM" id="SSF46689">
    <property type="entry name" value="Homeodomain-like"/>
    <property type="match status" value="1"/>
</dbReference>
<reference evidence="1 2" key="1">
    <citation type="submission" date="2011-05" db="EMBL/GenBank/DDBJ databases">
        <title>Complete sequence of chromosome of Frankia symbiont of Datisca glomerata.</title>
        <authorList>
            <consortium name="US DOE Joint Genome Institute"/>
            <person name="Lucas S."/>
            <person name="Han J."/>
            <person name="Lapidus A."/>
            <person name="Cheng J.-F."/>
            <person name="Goodwin L."/>
            <person name="Pitluck S."/>
            <person name="Peters L."/>
            <person name="Mikhailova N."/>
            <person name="Chertkov O."/>
            <person name="Teshima H."/>
            <person name="Han C."/>
            <person name="Tapia R."/>
            <person name="Land M."/>
            <person name="Hauser L."/>
            <person name="Kyrpides N."/>
            <person name="Ivanova N."/>
            <person name="Pagani I."/>
            <person name="Berry A."/>
            <person name="Pawlowski K."/>
            <person name="Persson T."/>
            <person name="Vanden Heuvel B."/>
            <person name="Benson D."/>
            <person name="Woyke T."/>
        </authorList>
    </citation>
    <scope>NUCLEOTIDE SEQUENCE [LARGE SCALE GENOMIC DNA]</scope>
    <source>
        <strain evidence="2">4085684</strain>
    </source>
</reference>
<dbReference type="EMBL" id="CP002801">
    <property type="protein sequence ID" value="AEH09116.1"/>
    <property type="molecule type" value="Genomic_DNA"/>
</dbReference>
<dbReference type="eggNOG" id="COG2963">
    <property type="taxonomic scope" value="Bacteria"/>
</dbReference>
<dbReference type="AlphaFoldDB" id="F8B3F7"/>
<organism evidence="1 2">
    <name type="scientific">Candidatus Protofrankia datiscae</name>
    <dbReference type="NCBI Taxonomy" id="2716812"/>
    <lineage>
        <taxon>Bacteria</taxon>
        <taxon>Bacillati</taxon>
        <taxon>Actinomycetota</taxon>
        <taxon>Actinomycetes</taxon>
        <taxon>Frankiales</taxon>
        <taxon>Frankiaceae</taxon>
        <taxon>Protofrankia</taxon>
    </lineage>
</organism>
<dbReference type="STRING" id="656024.FsymDg_1663"/>
<proteinExistence type="predicted"/>
<dbReference type="InterPro" id="IPR036388">
    <property type="entry name" value="WH-like_DNA-bd_sf"/>
</dbReference>
<dbReference type="Proteomes" id="UP000001549">
    <property type="component" value="Chromosome"/>
</dbReference>